<evidence type="ECO:0000256" key="1">
    <source>
        <dbReference type="PROSITE-ProRule" id="PRU00221"/>
    </source>
</evidence>
<organism evidence="2 3">
    <name type="scientific">Nonomuraea cavernae</name>
    <dbReference type="NCBI Taxonomy" id="2045107"/>
    <lineage>
        <taxon>Bacteria</taxon>
        <taxon>Bacillati</taxon>
        <taxon>Actinomycetota</taxon>
        <taxon>Actinomycetes</taxon>
        <taxon>Streptosporangiales</taxon>
        <taxon>Streptosporangiaceae</taxon>
        <taxon>Nonomuraea</taxon>
    </lineage>
</organism>
<dbReference type="InterPro" id="IPR015943">
    <property type="entry name" value="WD40/YVTN_repeat-like_dom_sf"/>
</dbReference>
<dbReference type="SMART" id="SM00320">
    <property type="entry name" value="WD40"/>
    <property type="match status" value="1"/>
</dbReference>
<dbReference type="AlphaFoldDB" id="A0A918DR74"/>
<dbReference type="InterPro" id="IPR001680">
    <property type="entry name" value="WD40_rpt"/>
</dbReference>
<dbReference type="PROSITE" id="PS50294">
    <property type="entry name" value="WD_REPEATS_REGION"/>
    <property type="match status" value="1"/>
</dbReference>
<reference evidence="2" key="2">
    <citation type="submission" date="2020-09" db="EMBL/GenBank/DDBJ databases">
        <authorList>
            <person name="Sun Q."/>
            <person name="Zhou Y."/>
        </authorList>
    </citation>
    <scope>NUCLEOTIDE SEQUENCE</scope>
    <source>
        <strain evidence="2">CGMCC 4.7368</strain>
    </source>
</reference>
<keyword evidence="1" id="KW-0853">WD repeat</keyword>
<proteinExistence type="predicted"/>
<sequence length="58" mass="6101">MAAALPAAYHAFNRGDTATLLGQPLTGHDGVVYSVAFSPDSKILATGSRDATVRLWQL</sequence>
<evidence type="ECO:0008006" key="4">
    <source>
        <dbReference type="Google" id="ProtNLM"/>
    </source>
</evidence>
<dbReference type="EMBL" id="BMNH01000027">
    <property type="protein sequence ID" value="GGO78970.1"/>
    <property type="molecule type" value="Genomic_DNA"/>
</dbReference>
<evidence type="ECO:0000313" key="3">
    <source>
        <dbReference type="Proteomes" id="UP000646523"/>
    </source>
</evidence>
<reference evidence="2" key="1">
    <citation type="journal article" date="2014" name="Int. J. Syst. Evol. Microbiol.">
        <title>Complete genome sequence of Corynebacterium casei LMG S-19264T (=DSM 44701T), isolated from a smear-ripened cheese.</title>
        <authorList>
            <consortium name="US DOE Joint Genome Institute (JGI-PGF)"/>
            <person name="Walter F."/>
            <person name="Albersmeier A."/>
            <person name="Kalinowski J."/>
            <person name="Ruckert C."/>
        </authorList>
    </citation>
    <scope>NUCLEOTIDE SEQUENCE</scope>
    <source>
        <strain evidence="2">CGMCC 4.7368</strain>
    </source>
</reference>
<protein>
    <recommendedName>
        <fullName evidence="4">WD40 repeat domain-containing protein</fullName>
    </recommendedName>
</protein>
<dbReference type="Pfam" id="PF00400">
    <property type="entry name" value="WD40"/>
    <property type="match status" value="1"/>
</dbReference>
<dbReference type="Proteomes" id="UP000646523">
    <property type="component" value="Unassembled WGS sequence"/>
</dbReference>
<dbReference type="PANTHER" id="PTHR19879">
    <property type="entry name" value="TRANSCRIPTION INITIATION FACTOR TFIID"/>
    <property type="match status" value="1"/>
</dbReference>
<dbReference type="InterPro" id="IPR036322">
    <property type="entry name" value="WD40_repeat_dom_sf"/>
</dbReference>
<gene>
    <name evidence="2" type="ORF">GCM10012289_62190</name>
</gene>
<dbReference type="PROSITE" id="PS50082">
    <property type="entry name" value="WD_REPEATS_2"/>
    <property type="match status" value="1"/>
</dbReference>
<dbReference type="SUPFAM" id="SSF50978">
    <property type="entry name" value="WD40 repeat-like"/>
    <property type="match status" value="1"/>
</dbReference>
<evidence type="ECO:0000313" key="2">
    <source>
        <dbReference type="EMBL" id="GGO78970.1"/>
    </source>
</evidence>
<feature type="repeat" description="WD" evidence="1">
    <location>
        <begin position="25"/>
        <end position="58"/>
    </location>
</feature>
<keyword evidence="3" id="KW-1185">Reference proteome</keyword>
<dbReference type="PANTHER" id="PTHR19879:SF9">
    <property type="entry name" value="TRANSCRIPTION INITIATION FACTOR TFIID SUBUNIT 5"/>
    <property type="match status" value="1"/>
</dbReference>
<dbReference type="Gene3D" id="2.130.10.10">
    <property type="entry name" value="YVTN repeat-like/Quinoprotein amine dehydrogenase"/>
    <property type="match status" value="1"/>
</dbReference>
<comment type="caution">
    <text evidence="2">The sequence shown here is derived from an EMBL/GenBank/DDBJ whole genome shotgun (WGS) entry which is preliminary data.</text>
</comment>
<dbReference type="RefSeq" id="WP_225263169.1">
    <property type="nucleotide sequence ID" value="NZ_BMNH01000027.1"/>
</dbReference>
<accession>A0A918DR74</accession>
<name>A0A918DR74_9ACTN</name>